<dbReference type="AlphaFoldDB" id="A0AAD7VIW8"/>
<name>A0AAD7VIW8_QUISA</name>
<comment type="caution">
    <text evidence="3">The sequence shown here is derived from an EMBL/GenBank/DDBJ whole genome shotgun (WGS) entry which is preliminary data.</text>
</comment>
<feature type="region of interest" description="Disordered" evidence="2">
    <location>
        <begin position="183"/>
        <end position="241"/>
    </location>
</feature>
<dbReference type="EMBL" id="JARAOO010000003">
    <property type="protein sequence ID" value="KAJ7977393.1"/>
    <property type="molecule type" value="Genomic_DNA"/>
</dbReference>
<gene>
    <name evidence="3" type="ORF">O6P43_007028</name>
</gene>
<feature type="compositionally biased region" description="Polar residues" evidence="2">
    <location>
        <begin position="122"/>
        <end position="131"/>
    </location>
</feature>
<dbReference type="GO" id="GO:0005634">
    <property type="term" value="C:nucleus"/>
    <property type="evidence" value="ECO:0007669"/>
    <property type="project" value="TreeGrafter"/>
</dbReference>
<keyword evidence="4" id="KW-1185">Reference proteome</keyword>
<feature type="compositionally biased region" description="Polar residues" evidence="2">
    <location>
        <begin position="207"/>
        <end position="230"/>
    </location>
</feature>
<feature type="compositionally biased region" description="Polar residues" evidence="2">
    <location>
        <begin position="57"/>
        <end position="67"/>
    </location>
</feature>
<feature type="coiled-coil region" evidence="1">
    <location>
        <begin position="349"/>
        <end position="379"/>
    </location>
</feature>
<feature type="compositionally biased region" description="Polar residues" evidence="2">
    <location>
        <begin position="742"/>
        <end position="765"/>
    </location>
</feature>
<feature type="compositionally biased region" description="Low complexity" evidence="2">
    <location>
        <begin position="133"/>
        <end position="145"/>
    </location>
</feature>
<feature type="region of interest" description="Disordered" evidence="2">
    <location>
        <begin position="819"/>
        <end position="840"/>
    </location>
</feature>
<protein>
    <submittedName>
        <fullName evidence="3">Protein TIME FOR COFFEE</fullName>
    </submittedName>
</protein>
<reference evidence="3" key="1">
    <citation type="journal article" date="2023" name="Science">
        <title>Elucidation of the pathway for biosynthesis of saponin adjuvants from the soapbark tree.</title>
        <authorList>
            <person name="Reed J."/>
            <person name="Orme A."/>
            <person name="El-Demerdash A."/>
            <person name="Owen C."/>
            <person name="Martin L.B.B."/>
            <person name="Misra R.C."/>
            <person name="Kikuchi S."/>
            <person name="Rejzek M."/>
            <person name="Martin A.C."/>
            <person name="Harkess A."/>
            <person name="Leebens-Mack J."/>
            <person name="Louveau T."/>
            <person name="Stephenson M.J."/>
            <person name="Osbourn A."/>
        </authorList>
    </citation>
    <scope>NUCLEOTIDE SEQUENCE</scope>
    <source>
        <strain evidence="3">S10</strain>
    </source>
</reference>
<feature type="compositionally biased region" description="Polar residues" evidence="2">
    <location>
        <begin position="100"/>
        <end position="112"/>
    </location>
</feature>
<feature type="compositionally biased region" description="Acidic residues" evidence="2">
    <location>
        <begin position="33"/>
        <end position="50"/>
    </location>
</feature>
<accession>A0AAD7VIW8</accession>
<evidence type="ECO:0000313" key="3">
    <source>
        <dbReference type="EMBL" id="KAJ7977393.1"/>
    </source>
</evidence>
<sequence length="1045" mass="113764">MLRDRPNKRVKNRDRDSTSGIKRRRGSRREEGEERTEDSVGDADEYEVDDAGVSPMLSPNTASSASDQNHRWNMRLRLAPPARNVADEMIGVPVPRKARSASTKRSYENWASVSGGGEEQNSRQQPNSTARLSVEAASPSSSSVSVRKKMKRFEASKSSSLTEEDIEIEIAEVLYGLMTSTKHGSAQKLDENDTNAPKKKKMEDDNSSAPALRSSNAESKLQPQEKTSAPESAKISRFNDNTTIGGTWLSEEIKDNERGNLDSVAGGGVTVDEESISSIGESLSGSKLDADGQDSAATKVISTFTEKFEIDLMAPPPMEFPLEKDGFTIGDFTSKSKPVMEPQENTTKVEDNMERLVKKEKVTEELEQKMKMVREKRNMRKLDLEKENKDTGGVIVSKLERQCRKQEQQPRYTNFKEENTDRSSVPLPIALAGPSGLPPLGRYVPPFQTVVSVDGIARSLGELQPAHFVLSQPRAKRCATHDYIARNIFLHQQYTKMNHFWPAVGSASLSAAKSNNLNGKPSKENMTVGNQLQRSLLDMTLNHAPQKGWAATNSPGLTANKNLDAANSEEAAHRKQLLFQQLPQPASSDNLMHVPTFLFPLSQHQAPVVTSANQSGVANSTNNASLSIGSASESLGTSSALPAVAAAVSFSYPNFATNEAPYLAIVQNNGYLLPFSTPASRRGSSLQATSKFNSPYFPSQTFHPSQLLQQQPHSWSPIQSTYHNISTTSSSSHNQPRGAHLSGNNSLTSTNMQLQQPPNQKVSLPFQSPKLETRLSGENTSSVANHSPYSQRSSYKLDFSVPVQPQNFSIRASAALGSVGGNSGDYGEKKQQQQQHKQKQQQVVTAAVDLIPSQAFAISFAALNGTSTPSSLNFSTTARNPVIFQSLPHMGRKGCQVLGTSVTTQKKRYLIPEGKPGGNSTCAEDEKKVISGKLSTTGPITPVFDNSARTLNFISSPVTGSWPSHPITATAITANAPLTSIASSSHQTHVFQLQKQHIMQQQQPTIAARNKSPTSKTPSNSTMLSNNAPIFSQRLLQCNSSVQFP</sequence>
<dbReference type="GO" id="GO:0042752">
    <property type="term" value="P:regulation of circadian rhythm"/>
    <property type="evidence" value="ECO:0007669"/>
    <property type="project" value="InterPro"/>
</dbReference>
<feature type="compositionally biased region" description="Polar residues" evidence="2">
    <location>
        <begin position="701"/>
        <end position="725"/>
    </location>
</feature>
<dbReference type="InterPro" id="IPR039317">
    <property type="entry name" value="TIC"/>
</dbReference>
<proteinExistence type="predicted"/>
<keyword evidence="1" id="KW-0175">Coiled coil</keyword>
<feature type="region of interest" description="Disordered" evidence="2">
    <location>
        <begin position="1000"/>
        <end position="1026"/>
    </location>
</feature>
<feature type="region of interest" description="Disordered" evidence="2">
    <location>
        <begin position="1"/>
        <end position="162"/>
    </location>
</feature>
<dbReference type="PANTHER" id="PTHR34798:SF1">
    <property type="entry name" value="TIC-LIKE PROTEIN"/>
    <property type="match status" value="1"/>
</dbReference>
<evidence type="ECO:0000256" key="1">
    <source>
        <dbReference type="SAM" id="Coils"/>
    </source>
</evidence>
<feature type="compositionally biased region" description="Low complexity" evidence="2">
    <location>
        <begin position="1010"/>
        <end position="1022"/>
    </location>
</feature>
<evidence type="ECO:0000313" key="4">
    <source>
        <dbReference type="Proteomes" id="UP001163823"/>
    </source>
</evidence>
<dbReference type="PANTHER" id="PTHR34798">
    <property type="entry name" value="PROTEIN TIME FOR COFFEE"/>
    <property type="match status" value="1"/>
</dbReference>
<dbReference type="Proteomes" id="UP001163823">
    <property type="component" value="Chromosome 3"/>
</dbReference>
<feature type="compositionally biased region" description="Basic and acidic residues" evidence="2">
    <location>
        <begin position="1"/>
        <end position="17"/>
    </location>
</feature>
<evidence type="ECO:0000256" key="2">
    <source>
        <dbReference type="SAM" id="MobiDB-lite"/>
    </source>
</evidence>
<organism evidence="3 4">
    <name type="scientific">Quillaja saponaria</name>
    <name type="common">Soap bark tree</name>
    <dbReference type="NCBI Taxonomy" id="32244"/>
    <lineage>
        <taxon>Eukaryota</taxon>
        <taxon>Viridiplantae</taxon>
        <taxon>Streptophyta</taxon>
        <taxon>Embryophyta</taxon>
        <taxon>Tracheophyta</taxon>
        <taxon>Spermatophyta</taxon>
        <taxon>Magnoliopsida</taxon>
        <taxon>eudicotyledons</taxon>
        <taxon>Gunneridae</taxon>
        <taxon>Pentapetalae</taxon>
        <taxon>rosids</taxon>
        <taxon>fabids</taxon>
        <taxon>Fabales</taxon>
        <taxon>Quillajaceae</taxon>
        <taxon>Quillaja</taxon>
    </lineage>
</organism>
<feature type="region of interest" description="Disordered" evidence="2">
    <location>
        <begin position="701"/>
        <end position="765"/>
    </location>
</feature>